<dbReference type="EMBL" id="FBWK01000009">
    <property type="protein sequence ID" value="CUX12287.1"/>
    <property type="molecule type" value="Genomic_DNA"/>
</dbReference>
<name>A0A1S7NVP5_9HYPH</name>
<protein>
    <submittedName>
        <fullName evidence="1">Uncharacterized protein</fullName>
    </submittedName>
</protein>
<sequence>MHDQEGGDIGIIVVGVDLKETASMTVEAPPHHRVWGRFSFPNGHYGLAIRRHNFLRLIYLSKSLGDADQTNVLGA</sequence>
<dbReference type="Proteomes" id="UP000191988">
    <property type="component" value="Unassembled WGS sequence"/>
</dbReference>
<evidence type="ECO:0000313" key="1">
    <source>
        <dbReference type="EMBL" id="CUX12287.1"/>
    </source>
</evidence>
<keyword evidence="2" id="KW-1185">Reference proteome</keyword>
<reference evidence="2" key="1">
    <citation type="submission" date="2016-01" db="EMBL/GenBank/DDBJ databases">
        <authorList>
            <person name="Regsiter A."/>
            <person name="william w."/>
        </authorList>
    </citation>
    <scope>NUCLEOTIDE SEQUENCE [LARGE SCALE GENOMIC DNA]</scope>
    <source>
        <strain evidence="2">CFBP 6623</strain>
    </source>
</reference>
<proteinExistence type="predicted"/>
<dbReference type="AlphaFoldDB" id="A0A1S7NVP5"/>
<accession>A0A1S7NVP5</accession>
<gene>
    <name evidence="1" type="ORF">AGR3A_Cc170161</name>
</gene>
<organism evidence="1 2">
    <name type="scientific">Agrobacterium tomkonis CFBP 6623</name>
    <dbReference type="NCBI Taxonomy" id="1183432"/>
    <lineage>
        <taxon>Bacteria</taxon>
        <taxon>Pseudomonadati</taxon>
        <taxon>Pseudomonadota</taxon>
        <taxon>Alphaproteobacteria</taxon>
        <taxon>Hyphomicrobiales</taxon>
        <taxon>Rhizobiaceae</taxon>
        <taxon>Rhizobium/Agrobacterium group</taxon>
        <taxon>Agrobacterium</taxon>
        <taxon>Agrobacterium tumefaciens complex</taxon>
    </lineage>
</organism>
<evidence type="ECO:0000313" key="2">
    <source>
        <dbReference type="Proteomes" id="UP000191988"/>
    </source>
</evidence>